<keyword evidence="9" id="KW-0406">Ion transport</keyword>
<keyword evidence="10 14" id="KW-0472">Membrane</keyword>
<dbReference type="HOGENOM" id="CLU_013430_0_1_1"/>
<feature type="transmembrane region" description="Helical" evidence="14">
    <location>
        <begin position="208"/>
        <end position="229"/>
    </location>
</feature>
<keyword evidence="8 14" id="KW-1133">Transmembrane helix</keyword>
<sequence>MGHSHEKCDHGHGHAHAHAPEKNKMPREEKALWIVATLSGFFMVLEFVGGFMAGSLAIMADAAHMLSDFGSFLISIIAIRCARLPPTIKHTFGFKRAETLGALISILILWMITGFLAVEAIQRIKRNEVEVDPTVMLITAAFGVVFNVIMLAVLKIGGLGHSHGPGQDQCHGKNVNVRAAFVHVLGDFIQSIGVVIAALVIKYVGYELADPICTLFFSLIVLITTLPVMRDIVRNLMEATPKGIDLNSMKTELLTLEGVKGVHNLHVWAVGMSEVHCSVHLGLIYADLALTTVTHAADLLKTKFGIKKTSVQVEHYDPEVEILGSCCSNSS</sequence>
<protein>
    <submittedName>
        <fullName evidence="17">Uncharacterized protein</fullName>
    </submittedName>
</protein>
<evidence type="ECO:0000256" key="7">
    <source>
        <dbReference type="ARBA" id="ARBA00022906"/>
    </source>
</evidence>
<evidence type="ECO:0000259" key="16">
    <source>
        <dbReference type="Pfam" id="PF16916"/>
    </source>
</evidence>
<keyword evidence="3" id="KW-0813">Transport</keyword>
<organism evidence="18">
    <name type="scientific">Caenorhabditis brenneri</name>
    <name type="common">Nematode worm</name>
    <dbReference type="NCBI Taxonomy" id="135651"/>
    <lineage>
        <taxon>Eukaryota</taxon>
        <taxon>Metazoa</taxon>
        <taxon>Ecdysozoa</taxon>
        <taxon>Nematoda</taxon>
        <taxon>Chromadorea</taxon>
        <taxon>Rhabditida</taxon>
        <taxon>Rhabditina</taxon>
        <taxon>Rhabditomorpha</taxon>
        <taxon>Rhabditoidea</taxon>
        <taxon>Rhabditidae</taxon>
        <taxon>Peloderinae</taxon>
        <taxon>Caenorhabditis</taxon>
    </lineage>
</organism>
<dbReference type="Pfam" id="PF16916">
    <property type="entry name" value="ZT_dimer"/>
    <property type="match status" value="1"/>
</dbReference>
<evidence type="ECO:0000256" key="2">
    <source>
        <dbReference type="ARBA" id="ARBA00008873"/>
    </source>
</evidence>
<feature type="transmembrane region" description="Helical" evidence="14">
    <location>
        <begin position="175"/>
        <end position="202"/>
    </location>
</feature>
<proteinExistence type="inferred from homology"/>
<comment type="subcellular location">
    <subcellularLocation>
        <location evidence="1">Cytoplasmic vesicle</location>
        <location evidence="1">Secretory vesicle membrane</location>
        <topology evidence="1">Multi-pass membrane protein</topology>
    </subcellularLocation>
</comment>
<comment type="catalytic activity">
    <reaction evidence="12">
        <text>Zn(2+)(in) + 2 H(+)(out) = Zn(2+)(out) + 2 H(+)(in)</text>
        <dbReference type="Rhea" id="RHEA:72627"/>
        <dbReference type="ChEBI" id="CHEBI:15378"/>
        <dbReference type="ChEBI" id="CHEBI:29105"/>
    </reaction>
</comment>
<evidence type="ECO:0000256" key="5">
    <source>
        <dbReference type="ARBA" id="ARBA00022723"/>
    </source>
</evidence>
<dbReference type="InterPro" id="IPR027470">
    <property type="entry name" value="Cation_efflux_CTD"/>
</dbReference>
<evidence type="ECO:0000256" key="9">
    <source>
        <dbReference type="ARBA" id="ARBA00023065"/>
    </source>
</evidence>
<dbReference type="GO" id="GO:0046872">
    <property type="term" value="F:metal ion binding"/>
    <property type="evidence" value="ECO:0007669"/>
    <property type="project" value="UniProtKB-KW"/>
</dbReference>
<evidence type="ECO:0000256" key="3">
    <source>
        <dbReference type="ARBA" id="ARBA00022448"/>
    </source>
</evidence>
<keyword evidence="7" id="KW-0864">Zinc transport</keyword>
<keyword evidence="6" id="KW-0862">Zinc</keyword>
<dbReference type="eggNOG" id="KOG1482">
    <property type="taxonomic scope" value="Eukaryota"/>
</dbReference>
<evidence type="ECO:0000256" key="11">
    <source>
        <dbReference type="ARBA" id="ARBA00023329"/>
    </source>
</evidence>
<evidence type="ECO:0000256" key="1">
    <source>
        <dbReference type="ARBA" id="ARBA00004638"/>
    </source>
</evidence>
<evidence type="ECO:0000256" key="13">
    <source>
        <dbReference type="SAM" id="MobiDB-lite"/>
    </source>
</evidence>
<dbReference type="Gene3D" id="1.20.1510.10">
    <property type="entry name" value="Cation efflux protein transmembrane domain"/>
    <property type="match status" value="1"/>
</dbReference>
<dbReference type="PANTHER" id="PTHR11562:SF84">
    <property type="entry name" value="LD05335P"/>
    <property type="match status" value="1"/>
</dbReference>
<accession>G0NSJ2</accession>
<feature type="domain" description="Cation efflux protein cytoplasmic" evidence="16">
    <location>
        <begin position="241"/>
        <end position="316"/>
    </location>
</feature>
<reference evidence="18" key="1">
    <citation type="submission" date="2011-07" db="EMBL/GenBank/DDBJ databases">
        <authorList>
            <consortium name="Caenorhabditis brenneri Sequencing and Analysis Consortium"/>
            <person name="Wilson R.K."/>
        </authorList>
    </citation>
    <scope>NUCLEOTIDE SEQUENCE [LARGE SCALE GENOMIC DNA]</scope>
    <source>
        <strain evidence="18">PB2801</strain>
    </source>
</reference>
<evidence type="ECO:0000256" key="4">
    <source>
        <dbReference type="ARBA" id="ARBA00022692"/>
    </source>
</evidence>
<keyword evidence="11" id="KW-0968">Cytoplasmic vesicle</keyword>
<keyword evidence="4 14" id="KW-0812">Transmembrane</keyword>
<dbReference type="SUPFAM" id="SSF161111">
    <property type="entry name" value="Cation efflux protein transmembrane domain-like"/>
    <property type="match status" value="1"/>
</dbReference>
<dbReference type="Proteomes" id="UP000008068">
    <property type="component" value="Unassembled WGS sequence"/>
</dbReference>
<evidence type="ECO:0000256" key="6">
    <source>
        <dbReference type="ARBA" id="ARBA00022833"/>
    </source>
</evidence>
<keyword evidence="5" id="KW-0479">Metal-binding</keyword>
<dbReference type="GO" id="GO:0010043">
    <property type="term" value="P:response to zinc ion"/>
    <property type="evidence" value="ECO:0007669"/>
    <property type="project" value="TreeGrafter"/>
</dbReference>
<dbReference type="GO" id="GO:0005886">
    <property type="term" value="C:plasma membrane"/>
    <property type="evidence" value="ECO:0007669"/>
    <property type="project" value="TreeGrafter"/>
</dbReference>
<evidence type="ECO:0000313" key="17">
    <source>
        <dbReference type="EMBL" id="EGT36783.1"/>
    </source>
</evidence>
<dbReference type="OrthoDB" id="9944568at2759"/>
<feature type="transmembrane region" description="Helical" evidence="14">
    <location>
        <begin position="31"/>
        <end position="52"/>
    </location>
</feature>
<dbReference type="SUPFAM" id="SSF160240">
    <property type="entry name" value="Cation efflux protein cytoplasmic domain-like"/>
    <property type="match status" value="1"/>
</dbReference>
<evidence type="ECO:0000313" key="18">
    <source>
        <dbReference type="Proteomes" id="UP000008068"/>
    </source>
</evidence>
<dbReference type="GO" id="GO:0030658">
    <property type="term" value="C:transport vesicle membrane"/>
    <property type="evidence" value="ECO:0007669"/>
    <property type="project" value="UniProtKB-SubCell"/>
</dbReference>
<dbReference type="EMBL" id="GL379938">
    <property type="protein sequence ID" value="EGT36783.1"/>
    <property type="molecule type" value="Genomic_DNA"/>
</dbReference>
<dbReference type="InterPro" id="IPR058533">
    <property type="entry name" value="Cation_efflux_TM"/>
</dbReference>
<feature type="transmembrane region" description="Helical" evidence="14">
    <location>
        <begin position="58"/>
        <end position="79"/>
    </location>
</feature>
<dbReference type="InterPro" id="IPR050681">
    <property type="entry name" value="CDF/SLC30A"/>
</dbReference>
<dbReference type="Pfam" id="PF01545">
    <property type="entry name" value="Cation_efflux"/>
    <property type="match status" value="1"/>
</dbReference>
<feature type="transmembrane region" description="Helical" evidence="14">
    <location>
        <begin position="134"/>
        <end position="154"/>
    </location>
</feature>
<evidence type="ECO:0000256" key="12">
    <source>
        <dbReference type="ARBA" id="ARBA00048349"/>
    </source>
</evidence>
<dbReference type="InterPro" id="IPR002524">
    <property type="entry name" value="Cation_efflux"/>
</dbReference>
<dbReference type="FunFam" id="1.20.1510.10:FF:000002">
    <property type="entry name" value="zinc transporter 3 isoform X1"/>
    <property type="match status" value="1"/>
</dbReference>
<dbReference type="NCBIfam" id="TIGR01297">
    <property type="entry name" value="CDF"/>
    <property type="match status" value="1"/>
</dbReference>
<gene>
    <name evidence="17" type="ORF">CAEBREN_16818</name>
</gene>
<dbReference type="InParanoid" id="G0NSJ2"/>
<feature type="transmembrane region" description="Helical" evidence="14">
    <location>
        <begin position="100"/>
        <end position="122"/>
    </location>
</feature>
<evidence type="ECO:0000259" key="15">
    <source>
        <dbReference type="Pfam" id="PF01545"/>
    </source>
</evidence>
<dbReference type="AlphaFoldDB" id="G0NSJ2"/>
<name>G0NSJ2_CAEBE</name>
<comment type="similarity">
    <text evidence="2">Belongs to the cation diffusion facilitator (CDF) transporter (TC 2.A.4) family. SLC30A subfamily.</text>
</comment>
<evidence type="ECO:0000256" key="8">
    <source>
        <dbReference type="ARBA" id="ARBA00022989"/>
    </source>
</evidence>
<keyword evidence="18" id="KW-1185">Reference proteome</keyword>
<feature type="domain" description="Cation efflux protein transmembrane" evidence="15">
    <location>
        <begin position="32"/>
        <end position="237"/>
    </location>
</feature>
<dbReference type="GO" id="GO:0005385">
    <property type="term" value="F:zinc ion transmembrane transporter activity"/>
    <property type="evidence" value="ECO:0007669"/>
    <property type="project" value="TreeGrafter"/>
</dbReference>
<dbReference type="STRING" id="135651.G0NSJ2"/>
<feature type="region of interest" description="Disordered" evidence="13">
    <location>
        <begin position="1"/>
        <end position="24"/>
    </location>
</feature>
<dbReference type="PANTHER" id="PTHR11562">
    <property type="entry name" value="CATION EFFLUX PROTEIN/ ZINC TRANSPORTER"/>
    <property type="match status" value="1"/>
</dbReference>
<dbReference type="InterPro" id="IPR036837">
    <property type="entry name" value="Cation_efflux_CTD_sf"/>
</dbReference>
<dbReference type="OMA" id="RATKMYA"/>
<dbReference type="InterPro" id="IPR027469">
    <property type="entry name" value="Cation_efflux_TMD_sf"/>
</dbReference>
<evidence type="ECO:0000256" key="14">
    <source>
        <dbReference type="SAM" id="Phobius"/>
    </source>
</evidence>
<evidence type="ECO:0000256" key="10">
    <source>
        <dbReference type="ARBA" id="ARBA00023136"/>
    </source>
</evidence>